<dbReference type="Pfam" id="PF00202">
    <property type="entry name" value="Aminotran_3"/>
    <property type="match status" value="1"/>
</dbReference>
<evidence type="ECO:0000256" key="3">
    <source>
        <dbReference type="RuleBase" id="RU003560"/>
    </source>
</evidence>
<evidence type="ECO:0000313" key="5">
    <source>
        <dbReference type="Proteomes" id="UP000476030"/>
    </source>
</evidence>
<dbReference type="RefSeq" id="WP_161314582.1">
    <property type="nucleotide sequence ID" value="NZ_WTUW01000001.1"/>
</dbReference>
<comment type="similarity">
    <text evidence="3">Belongs to the class-III pyridoxal-phosphate-dependent aminotransferase family.</text>
</comment>
<dbReference type="PANTHER" id="PTHR43713">
    <property type="entry name" value="GLUTAMATE-1-SEMIALDEHYDE 2,1-AMINOMUTASE"/>
    <property type="match status" value="1"/>
</dbReference>
<keyword evidence="2 3" id="KW-0663">Pyridoxal phosphate</keyword>
<comment type="cofactor">
    <cofactor evidence="1">
        <name>pyridoxal 5'-phosphate</name>
        <dbReference type="ChEBI" id="CHEBI:597326"/>
    </cofactor>
</comment>
<dbReference type="PANTHER" id="PTHR43713:SF3">
    <property type="entry name" value="GLUTAMATE-1-SEMIALDEHYDE 2,1-AMINOMUTASE 1, CHLOROPLASTIC-RELATED"/>
    <property type="match status" value="1"/>
</dbReference>
<dbReference type="GO" id="GO:0008483">
    <property type="term" value="F:transaminase activity"/>
    <property type="evidence" value="ECO:0007669"/>
    <property type="project" value="UniProtKB-KW"/>
</dbReference>
<dbReference type="InterPro" id="IPR015424">
    <property type="entry name" value="PyrdxlP-dep_Trfase"/>
</dbReference>
<dbReference type="EMBL" id="WTUW01000001">
    <property type="protein sequence ID" value="MZR30048.1"/>
    <property type="molecule type" value="Genomic_DNA"/>
</dbReference>
<dbReference type="InterPro" id="IPR015422">
    <property type="entry name" value="PyrdxlP-dep_Trfase_small"/>
</dbReference>
<gene>
    <name evidence="4" type="ORF">GQE98_05295</name>
</gene>
<dbReference type="AlphaFoldDB" id="A0A6L8W4S5"/>
<dbReference type="InterPro" id="IPR015421">
    <property type="entry name" value="PyrdxlP-dep_Trfase_major"/>
</dbReference>
<dbReference type="Gene3D" id="3.40.640.10">
    <property type="entry name" value="Type I PLP-dependent aspartate aminotransferase-like (Major domain)"/>
    <property type="match status" value="1"/>
</dbReference>
<keyword evidence="4" id="KW-0032">Aminotransferase</keyword>
<keyword evidence="4" id="KW-0808">Transferase</keyword>
<accession>A0A6L8W4S5</accession>
<reference evidence="4 5" key="1">
    <citation type="submission" date="2019-12" db="EMBL/GenBank/DDBJ databases">
        <title>Snethiella sp. nov. sp. isolated from sea sand.</title>
        <authorList>
            <person name="Kim J."/>
            <person name="Jeong S.E."/>
            <person name="Jung H.S."/>
            <person name="Jeon C.O."/>
        </authorList>
    </citation>
    <scope>NUCLEOTIDE SEQUENCE [LARGE SCALE GENOMIC DNA]</scope>
    <source>
        <strain evidence="4 5">DP05</strain>
    </source>
</reference>
<proteinExistence type="inferred from homology"/>
<keyword evidence="5" id="KW-1185">Reference proteome</keyword>
<name>A0A6L8W4S5_9PROT</name>
<sequence length="435" mass="46821">MNVNMSPFQRRIEDLKDQYAAENPRSRELMAEAESWMPGGNTRSVLHFDPFPLVIEKGEGAKLYDVNGHVMLDCVGEFSAGLYGHSEPAILKAVSEAMSSGIVLGGPNLYEARLAELVCKRFASMDLVRFCNSGTEANVLAAVTAREVTGRSAIVVFDGAYHGGVMTFAGGQNPMNVPFDWIVLPYNDPAAAREVFIKNGRRIAAVFVEPVLGAAGNIAGTYEFLQTLREETEKSGSLLIFDEVKTSRLGGGGVQGILGITPDMTTLGKYLGGGFTLGAFGGRADIMTRFNPHEPGSLKHAGTFNNNVCSMAAGIAGLSSVFTKERAEAFLKQSESFRLRLGEALTNVHPDFHVTGLGSLISIHFASVEPKSGADTTKETRQFRDLLSLKGLLGGVAFTGRGDIFLSLPMTDSDMEIILKLIVSTATEYLDFREA</sequence>
<evidence type="ECO:0000256" key="2">
    <source>
        <dbReference type="ARBA" id="ARBA00022898"/>
    </source>
</evidence>
<dbReference type="Gene3D" id="3.90.1150.10">
    <property type="entry name" value="Aspartate Aminotransferase, domain 1"/>
    <property type="match status" value="1"/>
</dbReference>
<organism evidence="4 5">
    <name type="scientific">Sneathiella litorea</name>
    <dbReference type="NCBI Taxonomy" id="2606216"/>
    <lineage>
        <taxon>Bacteria</taxon>
        <taxon>Pseudomonadati</taxon>
        <taxon>Pseudomonadota</taxon>
        <taxon>Alphaproteobacteria</taxon>
        <taxon>Sneathiellales</taxon>
        <taxon>Sneathiellaceae</taxon>
        <taxon>Sneathiella</taxon>
    </lineage>
</organism>
<dbReference type="GO" id="GO:0030170">
    <property type="term" value="F:pyridoxal phosphate binding"/>
    <property type="evidence" value="ECO:0007669"/>
    <property type="project" value="InterPro"/>
</dbReference>
<dbReference type="InterPro" id="IPR005814">
    <property type="entry name" value="Aminotrans_3"/>
</dbReference>
<evidence type="ECO:0000313" key="4">
    <source>
        <dbReference type="EMBL" id="MZR30048.1"/>
    </source>
</evidence>
<protein>
    <submittedName>
        <fullName evidence="4">Aminotransferase class III-fold pyridoxal phosphate-dependent enzyme</fullName>
    </submittedName>
</protein>
<dbReference type="Proteomes" id="UP000476030">
    <property type="component" value="Unassembled WGS sequence"/>
</dbReference>
<dbReference type="SUPFAM" id="SSF53383">
    <property type="entry name" value="PLP-dependent transferases"/>
    <property type="match status" value="1"/>
</dbReference>
<evidence type="ECO:0000256" key="1">
    <source>
        <dbReference type="ARBA" id="ARBA00001933"/>
    </source>
</evidence>
<comment type="caution">
    <text evidence="4">The sequence shown here is derived from an EMBL/GenBank/DDBJ whole genome shotgun (WGS) entry which is preliminary data.</text>
</comment>